<feature type="transmembrane region" description="Helical" evidence="6">
    <location>
        <begin position="419"/>
        <end position="441"/>
    </location>
</feature>
<dbReference type="GO" id="GO:0016020">
    <property type="term" value="C:membrane"/>
    <property type="evidence" value="ECO:0007669"/>
    <property type="project" value="UniProtKB-SubCell"/>
</dbReference>
<feature type="transmembrane region" description="Helical" evidence="6">
    <location>
        <begin position="131"/>
        <end position="154"/>
    </location>
</feature>
<dbReference type="STRING" id="1245745.A0A0A2VN71"/>
<feature type="transmembrane region" description="Helical" evidence="6">
    <location>
        <begin position="394"/>
        <end position="413"/>
    </location>
</feature>
<dbReference type="EMBL" id="ANFO01000669">
    <property type="protein sequence ID" value="KGQ07600.1"/>
    <property type="molecule type" value="Genomic_DNA"/>
</dbReference>
<evidence type="ECO:0000313" key="9">
    <source>
        <dbReference type="Proteomes" id="UP000030106"/>
    </source>
</evidence>
<dbReference type="PANTHER" id="PTHR23514">
    <property type="entry name" value="BYPASS OF STOP CODON PROTEIN 6"/>
    <property type="match status" value="1"/>
</dbReference>
<protein>
    <submittedName>
        <fullName evidence="8">Bypass of stop codon protein 6</fullName>
    </submittedName>
</protein>
<keyword evidence="4 6" id="KW-0472">Membrane</keyword>
<dbReference type="GO" id="GO:0022857">
    <property type="term" value="F:transmembrane transporter activity"/>
    <property type="evidence" value="ECO:0007669"/>
    <property type="project" value="InterPro"/>
</dbReference>
<dbReference type="PANTHER" id="PTHR23514:SF6">
    <property type="entry name" value="MAJOR FACILITATOR SUPERFAMILY (MFS) PROFILE DOMAIN-CONTAINING PROTEIN"/>
    <property type="match status" value="1"/>
</dbReference>
<evidence type="ECO:0000313" key="8">
    <source>
        <dbReference type="EMBL" id="KGQ07600.1"/>
    </source>
</evidence>
<organism evidence="8 9">
    <name type="scientific">Beauveria bassiana D1-5</name>
    <dbReference type="NCBI Taxonomy" id="1245745"/>
    <lineage>
        <taxon>Eukaryota</taxon>
        <taxon>Fungi</taxon>
        <taxon>Dikarya</taxon>
        <taxon>Ascomycota</taxon>
        <taxon>Pezizomycotina</taxon>
        <taxon>Sordariomycetes</taxon>
        <taxon>Hypocreomycetidae</taxon>
        <taxon>Hypocreales</taxon>
        <taxon>Cordycipitaceae</taxon>
        <taxon>Beauveria</taxon>
    </lineage>
</organism>
<feature type="transmembrane region" description="Helical" evidence="6">
    <location>
        <begin position="166"/>
        <end position="183"/>
    </location>
</feature>
<feature type="transmembrane region" description="Helical" evidence="6">
    <location>
        <begin position="220"/>
        <end position="249"/>
    </location>
</feature>
<gene>
    <name evidence="8" type="ORF">BBAD15_g7074</name>
</gene>
<evidence type="ECO:0000256" key="3">
    <source>
        <dbReference type="ARBA" id="ARBA00022989"/>
    </source>
</evidence>
<feature type="transmembrane region" description="Helical" evidence="6">
    <location>
        <begin position="453"/>
        <end position="475"/>
    </location>
</feature>
<evidence type="ECO:0000256" key="5">
    <source>
        <dbReference type="SAM" id="MobiDB-lite"/>
    </source>
</evidence>
<sequence length="509" mass="53944">MSSAILQSLVTVHSAAEPPRRLCAETTAAPLTAALPLHQTKSAPPAPAPATEIELRPLPGPANNSNGDLELMSRRDTPEAPADAATVVPTIWEPYRNRFRLMLTCATALAEGMSDSAAGALIPYMEAYYHIGYAQVSLIFVGQAIGFIVAAVFLESLRQRLGHARTLGLAQALMTLAYVPMVAGAPFPVVVLAFFLVGFGFAVNIAIANTFCGRLARGTFVLGCMHGCYGLGGVLGPLVATSIVAAAGAPFWTRYYILTMAVFALSIGAAVWAFGGYDEELSQRQQHDHGVDVDADAGSSSSPAPAATGSRRRDALWSMAGSLRTRLVLLGSIFIFCYQGAEVSISGWVISFLIEAREGHPASVGYVTAGFWGGITLGRFLLVAPAQRIGEKRYVYALVVGALVFELLVWLVPNVVGNAVAVSIVGVLLGPVYPCAMSSFLRGMPHRQSLSDMGAISAFGSMGGAVWPFIVGLLAQAVDTWVLHPIVIVAFIGMLLCWFGIPEEKRRSE</sequence>
<evidence type="ECO:0000256" key="2">
    <source>
        <dbReference type="ARBA" id="ARBA00022692"/>
    </source>
</evidence>
<dbReference type="SUPFAM" id="SSF103473">
    <property type="entry name" value="MFS general substrate transporter"/>
    <property type="match status" value="1"/>
</dbReference>
<dbReference type="PROSITE" id="PS50850">
    <property type="entry name" value="MFS"/>
    <property type="match status" value="1"/>
</dbReference>
<comment type="subcellular location">
    <subcellularLocation>
        <location evidence="1">Membrane</location>
        <topology evidence="1">Multi-pass membrane protein</topology>
    </subcellularLocation>
</comment>
<feature type="transmembrane region" description="Helical" evidence="6">
    <location>
        <begin position="255"/>
        <end position="275"/>
    </location>
</feature>
<keyword evidence="3 6" id="KW-1133">Transmembrane helix</keyword>
<dbReference type="HOGENOM" id="CLU_021993_1_0_1"/>
<evidence type="ECO:0000259" key="7">
    <source>
        <dbReference type="PROSITE" id="PS50850"/>
    </source>
</evidence>
<feature type="transmembrane region" description="Helical" evidence="6">
    <location>
        <begin position="363"/>
        <end position="382"/>
    </location>
</feature>
<feature type="domain" description="Major facilitator superfamily (MFS) profile" evidence="7">
    <location>
        <begin position="100"/>
        <end position="505"/>
    </location>
</feature>
<dbReference type="AlphaFoldDB" id="A0A0A2VN71"/>
<accession>A0A0A2VN71</accession>
<dbReference type="InterPro" id="IPR036259">
    <property type="entry name" value="MFS_trans_sf"/>
</dbReference>
<evidence type="ECO:0000256" key="6">
    <source>
        <dbReference type="SAM" id="Phobius"/>
    </source>
</evidence>
<dbReference type="OrthoDB" id="413079at2759"/>
<dbReference type="Pfam" id="PF07690">
    <property type="entry name" value="MFS_1"/>
    <property type="match status" value="1"/>
</dbReference>
<evidence type="ECO:0000256" key="4">
    <source>
        <dbReference type="ARBA" id="ARBA00023136"/>
    </source>
</evidence>
<keyword evidence="2 6" id="KW-0812">Transmembrane</keyword>
<dbReference type="Gene3D" id="1.20.1250.20">
    <property type="entry name" value="MFS general substrate transporter like domains"/>
    <property type="match status" value="2"/>
</dbReference>
<dbReference type="InterPro" id="IPR020846">
    <property type="entry name" value="MFS_dom"/>
</dbReference>
<reference evidence="8 9" key="1">
    <citation type="submission" date="2012-10" db="EMBL/GenBank/DDBJ databases">
        <title>Genome sequencing and analysis of entomopathogenic fungi Beauveria bassiana D1-5.</title>
        <authorList>
            <person name="Li Q."/>
            <person name="Wang L."/>
            <person name="Zhang Z."/>
            <person name="Wang Q."/>
            <person name="Ren J."/>
            <person name="Wang M."/>
            <person name="Xu W."/>
            <person name="Wang J."/>
            <person name="Lu Y."/>
            <person name="Du Q."/>
            <person name="Sun Z."/>
        </authorList>
    </citation>
    <scope>NUCLEOTIDE SEQUENCE [LARGE SCALE GENOMIC DNA]</scope>
    <source>
        <strain evidence="8 9">D1-5</strain>
    </source>
</reference>
<dbReference type="InterPro" id="IPR051788">
    <property type="entry name" value="MFS_Transporter"/>
</dbReference>
<dbReference type="InterPro" id="IPR011701">
    <property type="entry name" value="MFS"/>
</dbReference>
<proteinExistence type="predicted"/>
<dbReference type="eggNOG" id="ENOG502QSZ7">
    <property type="taxonomic scope" value="Eukaryota"/>
</dbReference>
<comment type="caution">
    <text evidence="8">The sequence shown here is derived from an EMBL/GenBank/DDBJ whole genome shotgun (WGS) entry which is preliminary data.</text>
</comment>
<dbReference type="FunFam" id="1.20.1250.20:FF:000286">
    <property type="entry name" value="MFS efflux transporter"/>
    <property type="match status" value="1"/>
</dbReference>
<feature type="region of interest" description="Disordered" evidence="5">
    <location>
        <begin position="35"/>
        <end position="69"/>
    </location>
</feature>
<name>A0A0A2VN71_BEABA</name>
<feature type="transmembrane region" description="Helical" evidence="6">
    <location>
        <begin position="327"/>
        <end position="351"/>
    </location>
</feature>
<feature type="transmembrane region" description="Helical" evidence="6">
    <location>
        <begin position="481"/>
        <end position="501"/>
    </location>
</feature>
<feature type="transmembrane region" description="Helical" evidence="6">
    <location>
        <begin position="189"/>
        <end position="208"/>
    </location>
</feature>
<dbReference type="Proteomes" id="UP000030106">
    <property type="component" value="Unassembled WGS sequence"/>
</dbReference>
<evidence type="ECO:0000256" key="1">
    <source>
        <dbReference type="ARBA" id="ARBA00004141"/>
    </source>
</evidence>